<dbReference type="GO" id="GO:0016747">
    <property type="term" value="F:acyltransferase activity, transferring groups other than amino-acyl groups"/>
    <property type="evidence" value="ECO:0007669"/>
    <property type="project" value="InterPro"/>
</dbReference>
<dbReference type="PANTHER" id="PTHR43328:SF1">
    <property type="entry name" value="N-ACETYLTRANSFERASE DOMAIN-CONTAINING PROTEIN"/>
    <property type="match status" value="1"/>
</dbReference>
<dbReference type="KEGG" id="pmad:BAY61_00920"/>
<sequence length="165" mass="17952">MPEGEGGTAALTARSATEADAELLLEWRNDPVTRQWSRNTEPVAPADHEAWLRRVLGSPDRLLFVVGAPEGDVGTVRFDRTGESSRTAWEVSITLAPSFRGRGMAAGVLAAGERALLAEHDATAVLATVHEDNAASMALFERAGYRKQQSVEGRFPVLRKELENR</sequence>
<proteinExistence type="predicted"/>
<accession>A0A222VJ53</accession>
<dbReference type="Proteomes" id="UP000199494">
    <property type="component" value="Unassembled WGS sequence"/>
</dbReference>
<dbReference type="Pfam" id="PF13302">
    <property type="entry name" value="Acetyltransf_3"/>
    <property type="match status" value="1"/>
</dbReference>
<organism evidence="1 2">
    <name type="scientific">Prauserella marina</name>
    <dbReference type="NCBI Taxonomy" id="530584"/>
    <lineage>
        <taxon>Bacteria</taxon>
        <taxon>Bacillati</taxon>
        <taxon>Actinomycetota</taxon>
        <taxon>Actinomycetes</taxon>
        <taxon>Pseudonocardiales</taxon>
        <taxon>Pseudonocardiaceae</taxon>
        <taxon>Prauserella</taxon>
    </lineage>
</organism>
<reference evidence="1 2" key="1">
    <citation type="submission" date="2016-10" db="EMBL/GenBank/DDBJ databases">
        <authorList>
            <person name="de Groot N.N."/>
        </authorList>
    </citation>
    <scope>NUCLEOTIDE SEQUENCE [LARGE SCALE GENOMIC DNA]</scope>
    <source>
        <strain evidence="1 2">CGMCC 4.5506</strain>
    </source>
</reference>
<evidence type="ECO:0000313" key="1">
    <source>
        <dbReference type="EMBL" id="SDC67316.1"/>
    </source>
</evidence>
<dbReference type="SUPFAM" id="SSF55729">
    <property type="entry name" value="Acyl-CoA N-acyltransferases (Nat)"/>
    <property type="match status" value="1"/>
</dbReference>
<evidence type="ECO:0000313" key="2">
    <source>
        <dbReference type="Proteomes" id="UP000199494"/>
    </source>
</evidence>
<protein>
    <submittedName>
        <fullName evidence="1">Protein N-acetyltransferase, RimJ/RimL family</fullName>
    </submittedName>
</protein>
<dbReference type="InterPro" id="IPR016181">
    <property type="entry name" value="Acyl_CoA_acyltransferase"/>
</dbReference>
<name>A0A222VJ53_9PSEU</name>
<dbReference type="AlphaFoldDB" id="A0A222VJ53"/>
<dbReference type="InterPro" id="IPR000182">
    <property type="entry name" value="GNAT_dom"/>
</dbReference>
<dbReference type="EMBL" id="FMZE01000003">
    <property type="protein sequence ID" value="SDC67316.1"/>
    <property type="molecule type" value="Genomic_DNA"/>
</dbReference>
<keyword evidence="1" id="KW-0808">Transferase</keyword>
<dbReference type="PROSITE" id="PS51186">
    <property type="entry name" value="GNAT"/>
    <property type="match status" value="1"/>
</dbReference>
<dbReference type="STRING" id="530584.SAMN05421630_103136"/>
<dbReference type="RefSeq" id="WP_245865641.1">
    <property type="nucleotide sequence ID" value="NZ_CP016353.1"/>
</dbReference>
<keyword evidence="2" id="KW-1185">Reference proteome</keyword>
<dbReference type="Gene3D" id="3.40.630.30">
    <property type="match status" value="1"/>
</dbReference>
<gene>
    <name evidence="1" type="ORF">SAMN05421630_103136</name>
</gene>
<dbReference type="PANTHER" id="PTHR43328">
    <property type="entry name" value="ACETYLTRANSFERASE-RELATED"/>
    <property type="match status" value="1"/>
</dbReference>